<evidence type="ECO:0000313" key="12">
    <source>
        <dbReference type="EMBL" id="RMX73107.1"/>
    </source>
</evidence>
<feature type="short sequence motif" description="DGA/G" evidence="8">
    <location>
        <begin position="739"/>
        <end position="741"/>
    </location>
</feature>
<dbReference type="InterPro" id="IPR005829">
    <property type="entry name" value="Sugar_transporter_CS"/>
</dbReference>
<feature type="transmembrane region" description="Helical" evidence="9">
    <location>
        <begin position="150"/>
        <end position="168"/>
    </location>
</feature>
<feature type="transmembrane region" description="Helical" evidence="9">
    <location>
        <begin position="183"/>
        <end position="204"/>
    </location>
</feature>
<keyword evidence="8" id="KW-0442">Lipid degradation</keyword>
<feature type="active site" description="Proton acceptor" evidence="8">
    <location>
        <position position="739"/>
    </location>
</feature>
<dbReference type="InterPro" id="IPR002641">
    <property type="entry name" value="PNPLA_dom"/>
</dbReference>
<name>A0A3M6W3J7_HORWE</name>
<feature type="active site" description="Nucleophile" evidence="8">
    <location>
        <position position="597"/>
    </location>
</feature>
<dbReference type="GO" id="GO:0016042">
    <property type="term" value="P:lipid catabolic process"/>
    <property type="evidence" value="ECO:0007669"/>
    <property type="project" value="UniProtKB-UniRule"/>
</dbReference>
<feature type="transmembrane region" description="Helical" evidence="9">
    <location>
        <begin position="272"/>
        <end position="294"/>
    </location>
</feature>
<dbReference type="VEuPathDB" id="FungiDB:BTJ68_13384"/>
<dbReference type="EMBL" id="QWIJ01001932">
    <property type="protein sequence ID" value="RMX73107.1"/>
    <property type="molecule type" value="Genomic_DNA"/>
</dbReference>
<dbReference type="Pfam" id="PF00083">
    <property type="entry name" value="Sugar_tr"/>
    <property type="match status" value="1"/>
</dbReference>
<dbReference type="PANTHER" id="PTHR48022">
    <property type="entry name" value="PLASTIDIC GLUCOSE TRANSPORTER 4"/>
    <property type="match status" value="1"/>
</dbReference>
<feature type="transmembrane region" description="Helical" evidence="9">
    <location>
        <begin position="90"/>
        <end position="109"/>
    </location>
</feature>
<protein>
    <recommendedName>
        <fullName evidence="14">Major facilitator superfamily (MFS) profile domain-containing protein</fullName>
    </recommendedName>
</protein>
<reference evidence="12 13" key="1">
    <citation type="journal article" date="2018" name="BMC Genomics">
        <title>Genomic evidence for intraspecific hybridization in a clonal and extremely halotolerant yeast.</title>
        <authorList>
            <person name="Gostincar C."/>
            <person name="Stajich J.E."/>
            <person name="Zupancic J."/>
            <person name="Zalar P."/>
            <person name="Gunde-Cimerman N."/>
        </authorList>
    </citation>
    <scope>NUCLEOTIDE SEQUENCE [LARGE SCALE GENOMIC DNA]</scope>
    <source>
        <strain evidence="12 13">EXF-6656</strain>
    </source>
</reference>
<dbReference type="PROSITE" id="PS51635">
    <property type="entry name" value="PNPLA"/>
    <property type="match status" value="1"/>
</dbReference>
<feature type="domain" description="PNPLA" evidence="11">
    <location>
        <begin position="558"/>
        <end position="752"/>
    </location>
</feature>
<feature type="short sequence motif" description="GXSXG" evidence="8">
    <location>
        <begin position="595"/>
        <end position="599"/>
    </location>
</feature>
<dbReference type="Gene3D" id="3.40.1090.10">
    <property type="entry name" value="Cytosolic phospholipase A2 catalytic domain"/>
    <property type="match status" value="1"/>
</dbReference>
<feature type="transmembrane region" description="Helical" evidence="9">
    <location>
        <begin position="314"/>
        <end position="333"/>
    </location>
</feature>
<organism evidence="12 13">
    <name type="scientific">Hortaea werneckii</name>
    <name type="common">Black yeast</name>
    <name type="synonym">Cladosporium werneckii</name>
    <dbReference type="NCBI Taxonomy" id="91943"/>
    <lineage>
        <taxon>Eukaryota</taxon>
        <taxon>Fungi</taxon>
        <taxon>Dikarya</taxon>
        <taxon>Ascomycota</taxon>
        <taxon>Pezizomycotina</taxon>
        <taxon>Dothideomycetes</taxon>
        <taxon>Dothideomycetidae</taxon>
        <taxon>Mycosphaerellales</taxon>
        <taxon>Teratosphaeriaceae</taxon>
        <taxon>Hortaea</taxon>
    </lineage>
</organism>
<keyword evidence="7 9" id="KW-0472">Membrane</keyword>
<dbReference type="InterPro" id="IPR020846">
    <property type="entry name" value="MFS_dom"/>
</dbReference>
<dbReference type="Proteomes" id="UP000281245">
    <property type="component" value="Unassembled WGS sequence"/>
</dbReference>
<proteinExistence type="inferred from homology"/>
<dbReference type="InterPro" id="IPR005828">
    <property type="entry name" value="MFS_sugar_transport-like"/>
</dbReference>
<dbReference type="GO" id="GO:0005351">
    <property type="term" value="F:carbohydrate:proton symporter activity"/>
    <property type="evidence" value="ECO:0007669"/>
    <property type="project" value="TreeGrafter"/>
</dbReference>
<feature type="transmembrane region" description="Helical" evidence="9">
    <location>
        <begin position="64"/>
        <end position="83"/>
    </location>
</feature>
<dbReference type="Gene3D" id="1.20.1250.20">
    <property type="entry name" value="MFS general substrate transporter like domains"/>
    <property type="match status" value="1"/>
</dbReference>
<feature type="short sequence motif" description="GXGXXG" evidence="8">
    <location>
        <begin position="562"/>
        <end position="567"/>
    </location>
</feature>
<dbReference type="InterPro" id="IPR003663">
    <property type="entry name" value="Sugar/inositol_transpt"/>
</dbReference>
<evidence type="ECO:0000256" key="6">
    <source>
        <dbReference type="ARBA" id="ARBA00023098"/>
    </source>
</evidence>
<evidence type="ECO:0000313" key="13">
    <source>
        <dbReference type="Proteomes" id="UP000281245"/>
    </source>
</evidence>
<evidence type="ECO:0000256" key="5">
    <source>
        <dbReference type="ARBA" id="ARBA00022989"/>
    </source>
</evidence>
<dbReference type="VEuPathDB" id="FungiDB:BTJ68_13842"/>
<dbReference type="CDD" id="cd07216">
    <property type="entry name" value="Pat17_PNPLA8_PNPLA9_like3"/>
    <property type="match status" value="1"/>
</dbReference>
<feature type="domain" description="Major facilitator superfamily (MFS) profile" evidence="10">
    <location>
        <begin position="12"/>
        <end position="465"/>
    </location>
</feature>
<evidence type="ECO:0000259" key="10">
    <source>
        <dbReference type="PROSITE" id="PS50850"/>
    </source>
</evidence>
<dbReference type="OrthoDB" id="6612291at2759"/>
<dbReference type="PROSITE" id="PS00216">
    <property type="entry name" value="SUGAR_TRANSPORT_1"/>
    <property type="match status" value="1"/>
</dbReference>
<keyword evidence="6 8" id="KW-0443">Lipid metabolism</keyword>
<dbReference type="SUPFAM" id="SSF103473">
    <property type="entry name" value="MFS general substrate transporter"/>
    <property type="match status" value="1"/>
</dbReference>
<evidence type="ECO:0000259" key="11">
    <source>
        <dbReference type="PROSITE" id="PS51635"/>
    </source>
</evidence>
<dbReference type="PROSITE" id="PS50850">
    <property type="entry name" value="MFS"/>
    <property type="match status" value="1"/>
</dbReference>
<dbReference type="GO" id="GO:0016020">
    <property type="term" value="C:membrane"/>
    <property type="evidence" value="ECO:0007669"/>
    <property type="project" value="UniProtKB-SubCell"/>
</dbReference>
<dbReference type="FunFam" id="1.20.1250.20:FF:000026">
    <property type="entry name" value="MFS quinate transporter QutD"/>
    <property type="match status" value="1"/>
</dbReference>
<feature type="transmembrane region" description="Helical" evidence="9">
    <location>
        <begin position="371"/>
        <end position="390"/>
    </location>
</feature>
<evidence type="ECO:0000256" key="3">
    <source>
        <dbReference type="ARBA" id="ARBA00022448"/>
    </source>
</evidence>
<evidence type="ECO:0000256" key="1">
    <source>
        <dbReference type="ARBA" id="ARBA00004141"/>
    </source>
</evidence>
<dbReference type="AlphaFoldDB" id="A0A3M6W3J7"/>
<keyword evidence="3" id="KW-0813">Transport</keyword>
<keyword evidence="8" id="KW-0378">Hydrolase</keyword>
<dbReference type="SUPFAM" id="SSF52151">
    <property type="entry name" value="FabD/lysophospholipase-like"/>
    <property type="match status" value="1"/>
</dbReference>
<dbReference type="Pfam" id="PF01734">
    <property type="entry name" value="Patatin"/>
    <property type="match status" value="1"/>
</dbReference>
<dbReference type="GO" id="GO:0046486">
    <property type="term" value="P:glycerolipid metabolic process"/>
    <property type="evidence" value="ECO:0007669"/>
    <property type="project" value="UniProtKB-ARBA"/>
</dbReference>
<evidence type="ECO:0008006" key="14">
    <source>
        <dbReference type="Google" id="ProtNLM"/>
    </source>
</evidence>
<dbReference type="InterPro" id="IPR016035">
    <property type="entry name" value="Acyl_Trfase/lysoPLipase"/>
</dbReference>
<dbReference type="NCBIfam" id="TIGR00879">
    <property type="entry name" value="SP"/>
    <property type="match status" value="1"/>
</dbReference>
<accession>A0A3M6W3J7</accession>
<evidence type="ECO:0000256" key="7">
    <source>
        <dbReference type="ARBA" id="ARBA00023136"/>
    </source>
</evidence>
<dbReference type="PROSITE" id="PS00217">
    <property type="entry name" value="SUGAR_TRANSPORT_2"/>
    <property type="match status" value="1"/>
</dbReference>
<comment type="subcellular location">
    <subcellularLocation>
        <location evidence="1">Membrane</location>
        <topology evidence="1">Multi-pass membrane protein</topology>
    </subcellularLocation>
</comment>
<evidence type="ECO:0000256" key="8">
    <source>
        <dbReference type="PROSITE-ProRule" id="PRU01161"/>
    </source>
</evidence>
<comment type="caution">
    <text evidence="12">The sequence shown here is derived from an EMBL/GenBank/DDBJ whole genome shotgun (WGS) entry which is preliminary data.</text>
</comment>
<evidence type="ECO:0000256" key="9">
    <source>
        <dbReference type="SAM" id="Phobius"/>
    </source>
</evidence>
<evidence type="ECO:0000256" key="4">
    <source>
        <dbReference type="ARBA" id="ARBA00022692"/>
    </source>
</evidence>
<gene>
    <name evidence="12" type="ORF">D0869_13939</name>
</gene>
<feature type="transmembrane region" description="Helical" evidence="9">
    <location>
        <begin position="340"/>
        <end position="359"/>
    </location>
</feature>
<evidence type="ECO:0000256" key="2">
    <source>
        <dbReference type="ARBA" id="ARBA00010992"/>
    </source>
</evidence>
<dbReference type="InterPro" id="IPR036259">
    <property type="entry name" value="MFS_trans_sf"/>
</dbReference>
<keyword evidence="5 9" id="KW-1133">Transmembrane helix</keyword>
<dbReference type="InterPro" id="IPR050360">
    <property type="entry name" value="MFS_Sugar_Transporters"/>
</dbReference>
<feature type="transmembrane region" description="Helical" evidence="9">
    <location>
        <begin position="115"/>
        <end position="138"/>
    </location>
</feature>
<dbReference type="PRINTS" id="PR00171">
    <property type="entry name" value="SUGRTRNSPORT"/>
</dbReference>
<comment type="similarity">
    <text evidence="2">Belongs to the major facilitator superfamily. Sugar transporter (TC 2.A.1.1) family.</text>
</comment>
<dbReference type="CDD" id="cd17356">
    <property type="entry name" value="MFS_HXT"/>
    <property type="match status" value="1"/>
</dbReference>
<dbReference type="GO" id="GO:0016787">
    <property type="term" value="F:hydrolase activity"/>
    <property type="evidence" value="ECO:0007669"/>
    <property type="project" value="UniProtKB-UniRule"/>
</dbReference>
<dbReference type="PANTHER" id="PTHR48022:SF23">
    <property type="entry name" value="MAJOR FACILITATOR SUPERFAMILY (MFS) PROFILE DOMAIN-CONTAINING PROTEIN"/>
    <property type="match status" value="1"/>
</dbReference>
<sequence length="1089" mass="121394">MGLWKQRRVVVLTATAYMGALLFGFDTGVMGSVLAMEGFKTDFGLPVGSTGFADEKNAQVSSNVVSLLTAGSFFGAIFGAFINERIGRRFTLMLFALVFLVGAAMQTGSPGIIGLIYAGRVIAGLGIGGMSAVMSVYVSENAPAKYRGGIAGLFQEFLVLGSTFAYWLDYGVNLHIPTSTRQWRIPVSIQLIPGGLMLFGLFFLKESPRWLTKKDRHEEAAAALSHVRAAPIDSDEVVHEIGEIRASCEEEKRASAGMTWRECLKPGARKRFILAFVLMVCQQFSGTNSIGYYAPQIFQTVGLSAADSSLFATGIYGTVKVVATAIFLVVGIDRFGRKKALVFGAAWMMTMMFIIGAVLTTHPPENTDGVSQASIAMVAMIYLYVIGYSASWGPTPWVFVSEIFPTRLRGYGVGMAAATQWLFNFIITKITPEAVNNIGWKTFIMFGVFCFSNGVYVFLFIPETKQMTLEEIDMLFGGPPPEERQKDVERAMSDAQHKTHEIEFNENGQKPEGVEHETPTKQGVAEGSLVNFSIYSTEIALRIGLMANETPERKLRLLSLDGGGVRGLASLYMLKQLLSQFGDEKPCDFFDMIAGTSTGGLIAIMLACLEMSIDDCIDAFTALMGRAFKKEHKLAFTFRGKVQHRYDSKELEKAIKEVITGTGLQQDALMRHDPTPKCKCFVVALSEQARTITHFTNYKKDHEMSNFYDKVKIWEAARATSAATSFFDPITIDGSAYVDGGLGMNNPVDRLWREAREVFATSEQNLEDPIRCVLSVGTGKPAPKAFGRSVSGVGSSLVAIATETEEKHRTFYNSHEDLARHRLYFRFNPPYLDAIAINEAEKRGDIRVRTEEYGNDPEVALRVRNFQEVAGSEPTFVVLPSNVPRMPTRVFYALTDQTNHMLKDKRSYWQRLTLASYNMYFNMVLDCQKRGTSETGKIGFQNFIQMFNKPTPPKNKIIEIWARLLRDHLKTDVAASKHPVSFVMAVLYMLHAECICNLRAPEDLGGATEDRREALKRFDHWVPCQCKRRCGREWNFVNDLGLSRGGESSTECDMEVYVNRSAKRNVFAKADETIFAEMRDTWKIPRDRQ</sequence>
<keyword evidence="4 9" id="KW-0812">Transmembrane</keyword>
<feature type="transmembrane region" description="Helical" evidence="9">
    <location>
        <begin position="443"/>
        <end position="461"/>
    </location>
</feature>